<reference evidence="1" key="1">
    <citation type="submission" date="2022-03" db="EMBL/GenBank/DDBJ databases">
        <authorList>
            <person name="Martin C."/>
        </authorList>
    </citation>
    <scope>NUCLEOTIDE SEQUENCE</scope>
</reference>
<dbReference type="AlphaFoldDB" id="A0A8S4NV60"/>
<dbReference type="InterPro" id="IPR029063">
    <property type="entry name" value="SAM-dependent_MTases_sf"/>
</dbReference>
<sequence>MKETTRRIAICVLVLFSILLNGTFLYHHGLTLRNKNIMVQEKDISGLPRPLCSSVDTTINPFDTWWKNYRKSEDFGDVMKWNHYFDIYHRHFARFRNKEMTLLEIGVRNGGSLKMWRDYFGPGVQIYGIDIDAKTKRFENKLEGVKIIIGDQGNA</sequence>
<name>A0A8S4NV60_OWEFU</name>
<keyword evidence="2" id="KW-1185">Reference proteome</keyword>
<proteinExistence type="predicted"/>
<protein>
    <submittedName>
        <fullName evidence="1">Uncharacterized protein</fullName>
    </submittedName>
</protein>
<dbReference type="Proteomes" id="UP000749559">
    <property type="component" value="Unassembled WGS sequence"/>
</dbReference>
<accession>A0A8S4NV60</accession>
<comment type="caution">
    <text evidence="1">The sequence shown here is derived from an EMBL/GenBank/DDBJ whole genome shotgun (WGS) entry which is preliminary data.</text>
</comment>
<evidence type="ECO:0000313" key="1">
    <source>
        <dbReference type="EMBL" id="CAH1785745.1"/>
    </source>
</evidence>
<gene>
    <name evidence="1" type="ORF">OFUS_LOCUS11762</name>
</gene>
<feature type="non-terminal residue" evidence="1">
    <location>
        <position position="155"/>
    </location>
</feature>
<dbReference type="SUPFAM" id="SSF53335">
    <property type="entry name" value="S-adenosyl-L-methionine-dependent methyltransferases"/>
    <property type="match status" value="1"/>
</dbReference>
<dbReference type="OrthoDB" id="407103at2759"/>
<evidence type="ECO:0000313" key="2">
    <source>
        <dbReference type="Proteomes" id="UP000749559"/>
    </source>
</evidence>
<dbReference type="Gene3D" id="3.40.50.150">
    <property type="entry name" value="Vaccinia Virus protein VP39"/>
    <property type="match status" value="1"/>
</dbReference>
<organism evidence="1 2">
    <name type="scientific">Owenia fusiformis</name>
    <name type="common">Polychaete worm</name>
    <dbReference type="NCBI Taxonomy" id="6347"/>
    <lineage>
        <taxon>Eukaryota</taxon>
        <taxon>Metazoa</taxon>
        <taxon>Spiralia</taxon>
        <taxon>Lophotrochozoa</taxon>
        <taxon>Annelida</taxon>
        <taxon>Polychaeta</taxon>
        <taxon>Sedentaria</taxon>
        <taxon>Canalipalpata</taxon>
        <taxon>Sabellida</taxon>
        <taxon>Oweniida</taxon>
        <taxon>Oweniidae</taxon>
        <taxon>Owenia</taxon>
    </lineage>
</organism>
<dbReference type="EMBL" id="CAIIXF020000006">
    <property type="protein sequence ID" value="CAH1785745.1"/>
    <property type="molecule type" value="Genomic_DNA"/>
</dbReference>